<dbReference type="Gene3D" id="3.40.710.10">
    <property type="entry name" value="DD-peptidase/beta-lactamase superfamily"/>
    <property type="match status" value="1"/>
</dbReference>
<dbReference type="InterPro" id="IPR003610">
    <property type="entry name" value="CBM5/12"/>
</dbReference>
<evidence type="ECO:0000313" key="4">
    <source>
        <dbReference type="EMBL" id="KAH0551266.1"/>
    </source>
</evidence>
<comment type="caution">
    <text evidence="4">The sequence shown here is derived from an EMBL/GenBank/DDBJ whole genome shotgun (WGS) entry which is preliminary data.</text>
</comment>
<proteinExistence type="inferred from homology"/>
<dbReference type="GO" id="GO:0005576">
    <property type="term" value="C:extracellular region"/>
    <property type="evidence" value="ECO:0007669"/>
    <property type="project" value="InterPro"/>
</dbReference>
<dbReference type="InterPro" id="IPR012338">
    <property type="entry name" value="Beta-lactam/transpept-like"/>
</dbReference>
<dbReference type="GO" id="GO:0005975">
    <property type="term" value="P:carbohydrate metabolic process"/>
    <property type="evidence" value="ECO:0007669"/>
    <property type="project" value="InterPro"/>
</dbReference>
<accession>A0A9P8L6V2</accession>
<feature type="domain" description="Chitin-binding type-3" evidence="3">
    <location>
        <begin position="732"/>
        <end position="781"/>
    </location>
</feature>
<keyword evidence="5" id="KW-1185">Reference proteome</keyword>
<gene>
    <name evidence="4" type="ORF">GP486_007446</name>
</gene>
<dbReference type="EMBL" id="JAGHQM010002107">
    <property type="protein sequence ID" value="KAH0551266.1"/>
    <property type="molecule type" value="Genomic_DNA"/>
</dbReference>
<evidence type="ECO:0000256" key="1">
    <source>
        <dbReference type="ARBA" id="ARBA00038215"/>
    </source>
</evidence>
<dbReference type="AlphaFoldDB" id="A0A9P8L6V2"/>
<feature type="domain" description="Chitin-binding type-3" evidence="3">
    <location>
        <begin position="805"/>
        <end position="853"/>
    </location>
</feature>
<name>A0A9P8L6V2_9PEZI</name>
<sequence>MKKGTLAQLLWLALGLYCSLVAALANPELDLTDPAGYWWMHNAAETTVNSKIAEGYRIIRVSVRDVSPLRFTAAFVGNSGAYQRTGAGWNFGLTEAQVNGIAGDATRRIVDISSYVDGSQVRYTVVWVGNTGTQAASGSIIVGAASLQALQNQVSATGKRVIDIEAVTVPGSTTTYSAVLVEKEPGNDRCQIIGEGTIEDINDRVFKSESDTSGTEPCSGFQHRVIALDPVGNDRFVYVAESRKNNEKPWWFADLKYHGINGAAASSSDYIPDPTSLEQIDNLGVLSDRLQGRVFDVKHYSVSGSDRYVALVTDNNQFPQRGPSAGTDATLQAIDKAMQNFLKKWGIPGGTIAVTTGARLAYAQGYGFSHVSRGVDRQPRPVTPETLFRIASCSKPLTSLAIQKLIEQGLLTLDTTPFGQIFTQEPKDPNLKKLTIRQILEHKSWFPDSLGWAAAVDTWTSADAPAVYANRVDGSWLYQNSNYHLLTLVIEALTHMSYEEYFKQNFLTPLGIQRMRISHERQEGFVTDTPLIEAAGYSDITKHNRRNEDGTFNDPETSDWILTPSSRVGASTWAVSPVDALRLMVSADGSLSGPRVLSASSFDRIVTGARQGNGEATDAPANANTNMYVLGFDNTDLGNGRRALQHNGYVATTNAQIVLRNDGIKFLISFNGDVATGYSILSAHGKRIQAYAPIWDVLNALQNIFNTMTLPAQDHWPDFGFSPAPGVDCTGVPAWVAGTSYAPGTKAQVAGSLYRCKPFPFSGWCGQVGYKPGVDASWRDAWELVDVCNAGLVGAGRPTNDCAVLPDWQVGTYAGGEVVKHAGQVYQCKGWPQSGWCGQVGYEPGVTLYWPNAWVLLSACA</sequence>
<evidence type="ECO:0000256" key="2">
    <source>
        <dbReference type="SAM" id="SignalP"/>
    </source>
</evidence>
<evidence type="ECO:0000259" key="3">
    <source>
        <dbReference type="SMART" id="SM00495"/>
    </source>
</evidence>
<dbReference type="Gene3D" id="2.10.10.90">
    <property type="match status" value="1"/>
</dbReference>
<dbReference type="SMART" id="SM00495">
    <property type="entry name" value="ChtBD3"/>
    <property type="match status" value="2"/>
</dbReference>
<dbReference type="PANTHER" id="PTHR46825:SF9">
    <property type="entry name" value="BETA-LACTAMASE-RELATED DOMAIN-CONTAINING PROTEIN"/>
    <property type="match status" value="1"/>
</dbReference>
<organism evidence="4 5">
    <name type="scientific">Trichoglossum hirsutum</name>
    <dbReference type="NCBI Taxonomy" id="265104"/>
    <lineage>
        <taxon>Eukaryota</taxon>
        <taxon>Fungi</taxon>
        <taxon>Dikarya</taxon>
        <taxon>Ascomycota</taxon>
        <taxon>Pezizomycotina</taxon>
        <taxon>Geoglossomycetes</taxon>
        <taxon>Geoglossales</taxon>
        <taxon>Geoglossaceae</taxon>
        <taxon>Trichoglossum</taxon>
    </lineage>
</organism>
<dbReference type="Proteomes" id="UP000750711">
    <property type="component" value="Unassembled WGS sequence"/>
</dbReference>
<dbReference type="GO" id="GO:0004553">
    <property type="term" value="F:hydrolase activity, hydrolyzing O-glycosyl compounds"/>
    <property type="evidence" value="ECO:0007669"/>
    <property type="project" value="InterPro"/>
</dbReference>
<dbReference type="SUPFAM" id="SSF56601">
    <property type="entry name" value="beta-lactamase/transpeptidase-like"/>
    <property type="match status" value="1"/>
</dbReference>
<keyword evidence="2" id="KW-0732">Signal</keyword>
<dbReference type="InterPro" id="IPR050491">
    <property type="entry name" value="AmpC-like"/>
</dbReference>
<dbReference type="PANTHER" id="PTHR46825">
    <property type="entry name" value="D-ALANYL-D-ALANINE-CARBOXYPEPTIDASE/ENDOPEPTIDASE AMPH"/>
    <property type="match status" value="1"/>
</dbReference>
<dbReference type="Pfam" id="PF00144">
    <property type="entry name" value="Beta-lactamase"/>
    <property type="match status" value="1"/>
</dbReference>
<feature type="signal peptide" evidence="2">
    <location>
        <begin position="1"/>
        <end position="23"/>
    </location>
</feature>
<protein>
    <recommendedName>
        <fullName evidence="3">Chitin-binding type-3 domain-containing protein</fullName>
    </recommendedName>
</protein>
<dbReference type="InterPro" id="IPR001466">
    <property type="entry name" value="Beta-lactam-related"/>
</dbReference>
<reference evidence="4" key="1">
    <citation type="submission" date="2021-03" db="EMBL/GenBank/DDBJ databases">
        <title>Comparative genomics and phylogenomic investigation of the class Geoglossomycetes provide insights into ecological specialization and systematics.</title>
        <authorList>
            <person name="Melie T."/>
            <person name="Pirro S."/>
            <person name="Miller A.N."/>
            <person name="Quandt A."/>
        </authorList>
    </citation>
    <scope>NUCLEOTIDE SEQUENCE</scope>
    <source>
        <strain evidence="4">CAQ_001_2017</strain>
    </source>
</reference>
<comment type="similarity">
    <text evidence="1">Belongs to the peptidase S12 family.</text>
</comment>
<dbReference type="GO" id="GO:0030246">
    <property type="term" value="F:carbohydrate binding"/>
    <property type="evidence" value="ECO:0007669"/>
    <property type="project" value="InterPro"/>
</dbReference>
<feature type="chain" id="PRO_5040150555" description="Chitin-binding type-3 domain-containing protein" evidence="2">
    <location>
        <begin position="24"/>
        <end position="861"/>
    </location>
</feature>
<evidence type="ECO:0000313" key="5">
    <source>
        <dbReference type="Proteomes" id="UP000750711"/>
    </source>
</evidence>